<accession>X1VT31</accession>
<dbReference type="CDD" id="cd02000">
    <property type="entry name" value="TPP_E1_PDC_ADC_BCADC"/>
    <property type="match status" value="1"/>
</dbReference>
<keyword evidence="2" id="KW-0560">Oxidoreductase</keyword>
<evidence type="ECO:0000313" key="6">
    <source>
        <dbReference type="EMBL" id="GAJ24037.1"/>
    </source>
</evidence>
<gene>
    <name evidence="6" type="ORF">S12H4_55990</name>
</gene>
<dbReference type="InterPro" id="IPR029061">
    <property type="entry name" value="THDP-binding"/>
</dbReference>
<evidence type="ECO:0000256" key="4">
    <source>
        <dbReference type="SAM" id="MobiDB-lite"/>
    </source>
</evidence>
<dbReference type="PANTHER" id="PTHR11516">
    <property type="entry name" value="PYRUVATE DEHYDROGENASE E1 COMPONENT, ALPHA SUBUNIT BACTERIAL AND ORGANELLAR"/>
    <property type="match status" value="1"/>
</dbReference>
<dbReference type="GO" id="GO:0004739">
    <property type="term" value="F:pyruvate dehydrogenase (acetyl-transferring) activity"/>
    <property type="evidence" value="ECO:0007669"/>
    <property type="project" value="TreeGrafter"/>
</dbReference>
<feature type="non-terminal residue" evidence="6">
    <location>
        <position position="199"/>
    </location>
</feature>
<evidence type="ECO:0000259" key="5">
    <source>
        <dbReference type="Pfam" id="PF00676"/>
    </source>
</evidence>
<dbReference type="AlphaFoldDB" id="X1VT31"/>
<dbReference type="SUPFAM" id="SSF52518">
    <property type="entry name" value="Thiamin diphosphate-binding fold (THDP-binding)"/>
    <property type="match status" value="1"/>
</dbReference>
<dbReference type="EMBL" id="BARW01035980">
    <property type="protein sequence ID" value="GAJ24037.1"/>
    <property type="molecule type" value="Genomic_DNA"/>
</dbReference>
<evidence type="ECO:0000256" key="3">
    <source>
        <dbReference type="ARBA" id="ARBA00023052"/>
    </source>
</evidence>
<dbReference type="InterPro" id="IPR001017">
    <property type="entry name" value="DH_E1"/>
</dbReference>
<sequence length="199" mass="21271">MAELYGKKTGCMKGKGGSQHMTDPDVGHVGSDALLGTGTLQAAGAALSCKLKGIDRVTVCFFGDGALNTGAVHGALNITAAWQLPLVFICENNKWAESTSIYDSTNLTKLTDRAFGYGIPGVAVDGNDVLAVYEVVGKAVANARKGGGPTFIEAKTCRQRAHYEGDTETYRPKEEIDECKKRDPIPRFRKKLVEMGVLT</sequence>
<dbReference type="Pfam" id="PF00676">
    <property type="entry name" value="E1_dh"/>
    <property type="match status" value="1"/>
</dbReference>
<feature type="domain" description="Dehydrogenase E1 component" evidence="5">
    <location>
        <begin position="1"/>
        <end position="199"/>
    </location>
</feature>
<dbReference type="GO" id="GO:0006086">
    <property type="term" value="P:pyruvate decarboxylation to acetyl-CoA"/>
    <property type="evidence" value="ECO:0007669"/>
    <property type="project" value="TreeGrafter"/>
</dbReference>
<evidence type="ECO:0000256" key="2">
    <source>
        <dbReference type="ARBA" id="ARBA00023002"/>
    </source>
</evidence>
<comment type="cofactor">
    <cofactor evidence="1">
        <name>thiamine diphosphate</name>
        <dbReference type="ChEBI" id="CHEBI:58937"/>
    </cofactor>
</comment>
<protein>
    <recommendedName>
        <fullName evidence="5">Dehydrogenase E1 component domain-containing protein</fullName>
    </recommendedName>
</protein>
<name>X1VT31_9ZZZZ</name>
<dbReference type="InterPro" id="IPR050642">
    <property type="entry name" value="PDH_E1_Alpha_Subunit"/>
</dbReference>
<feature type="region of interest" description="Disordered" evidence="4">
    <location>
        <begin position="1"/>
        <end position="23"/>
    </location>
</feature>
<evidence type="ECO:0000256" key="1">
    <source>
        <dbReference type="ARBA" id="ARBA00001964"/>
    </source>
</evidence>
<dbReference type="PANTHER" id="PTHR11516:SF60">
    <property type="entry name" value="PYRUVATE DEHYDROGENASE E1 COMPONENT SUBUNIT ALPHA"/>
    <property type="match status" value="1"/>
</dbReference>
<reference evidence="6" key="1">
    <citation type="journal article" date="2014" name="Front. Microbiol.">
        <title>High frequency of phylogenetically diverse reductive dehalogenase-homologous genes in deep subseafloor sedimentary metagenomes.</title>
        <authorList>
            <person name="Kawai M."/>
            <person name="Futagami T."/>
            <person name="Toyoda A."/>
            <person name="Takaki Y."/>
            <person name="Nishi S."/>
            <person name="Hori S."/>
            <person name="Arai W."/>
            <person name="Tsubouchi T."/>
            <person name="Morono Y."/>
            <person name="Uchiyama I."/>
            <person name="Ito T."/>
            <person name="Fujiyama A."/>
            <person name="Inagaki F."/>
            <person name="Takami H."/>
        </authorList>
    </citation>
    <scope>NUCLEOTIDE SEQUENCE</scope>
    <source>
        <strain evidence="6">Expedition CK06-06</strain>
    </source>
</reference>
<proteinExistence type="predicted"/>
<keyword evidence="3" id="KW-0786">Thiamine pyrophosphate</keyword>
<dbReference type="Gene3D" id="3.40.50.970">
    <property type="match status" value="1"/>
</dbReference>
<comment type="caution">
    <text evidence="6">The sequence shown here is derived from an EMBL/GenBank/DDBJ whole genome shotgun (WGS) entry which is preliminary data.</text>
</comment>
<organism evidence="6">
    <name type="scientific">marine sediment metagenome</name>
    <dbReference type="NCBI Taxonomy" id="412755"/>
    <lineage>
        <taxon>unclassified sequences</taxon>
        <taxon>metagenomes</taxon>
        <taxon>ecological metagenomes</taxon>
    </lineage>
</organism>